<sequence>MTTIAVTGASGQLGHLVVDSLIARGVAPSSIVAIARTTAKAADLAERGVDVRHGDYDQPDTLDAALAGVDRLVLVSASEVGKRVAQHAAVIAAAERAGVGRIVYTSLLRADATSNPLAPEHAATEQALAASPIPATVLRNSWYLENYTGQIPTYAATGTVLGATAGATIAAASRADYAEAAAAAALAEDAGGTYELAGTRFTLDDLAAAVAAATGTPVAHSDVSVEQLTATFQEVGMDAGTAGFWAAVDASIAKGELDTDSDALERLIGRPATSLAEAVAAAQSH</sequence>
<evidence type="ECO:0000259" key="1">
    <source>
        <dbReference type="Pfam" id="PF05368"/>
    </source>
</evidence>
<dbReference type="Gene3D" id="3.40.50.720">
    <property type="entry name" value="NAD(P)-binding Rossmann-like Domain"/>
    <property type="match status" value="1"/>
</dbReference>
<dbReference type="EMBL" id="BAABRR010000007">
    <property type="protein sequence ID" value="GAA5519064.1"/>
    <property type="molecule type" value="Genomic_DNA"/>
</dbReference>
<proteinExistence type="predicted"/>
<evidence type="ECO:0000313" key="3">
    <source>
        <dbReference type="Proteomes" id="UP001426770"/>
    </source>
</evidence>
<dbReference type="InterPro" id="IPR052718">
    <property type="entry name" value="NmrA-type_oxidoreductase"/>
</dbReference>
<dbReference type="RefSeq" id="WP_286215259.1">
    <property type="nucleotide sequence ID" value="NZ_AP027736.1"/>
</dbReference>
<dbReference type="Pfam" id="PF05368">
    <property type="entry name" value="NmrA"/>
    <property type="match status" value="1"/>
</dbReference>
<reference evidence="2 3" key="1">
    <citation type="submission" date="2024-02" db="EMBL/GenBank/DDBJ databases">
        <title>Lysinimicrobium sediminis NBRC 112286.</title>
        <authorList>
            <person name="Ichikawa N."/>
            <person name="Katano-Makiyama Y."/>
            <person name="Hidaka K."/>
        </authorList>
    </citation>
    <scope>NUCLEOTIDE SEQUENCE [LARGE SCALE GENOMIC DNA]</scope>
    <source>
        <strain evidence="2 3">NBRC 112286</strain>
    </source>
</reference>
<name>A0ABP9WH68_9MICO</name>
<gene>
    <name evidence="2" type="primary">qorB</name>
    <name evidence="2" type="ORF">Lsed01_01502</name>
</gene>
<accession>A0ABP9WH68</accession>
<dbReference type="SUPFAM" id="SSF51735">
    <property type="entry name" value="NAD(P)-binding Rossmann-fold domains"/>
    <property type="match status" value="1"/>
</dbReference>
<keyword evidence="3" id="KW-1185">Reference proteome</keyword>
<dbReference type="PANTHER" id="PTHR47129">
    <property type="entry name" value="QUINONE OXIDOREDUCTASE 2"/>
    <property type="match status" value="1"/>
</dbReference>
<dbReference type="InterPro" id="IPR036291">
    <property type="entry name" value="NAD(P)-bd_dom_sf"/>
</dbReference>
<dbReference type="PANTHER" id="PTHR47129:SF1">
    <property type="entry name" value="NMRA-LIKE DOMAIN-CONTAINING PROTEIN"/>
    <property type="match status" value="1"/>
</dbReference>
<evidence type="ECO:0000313" key="2">
    <source>
        <dbReference type="EMBL" id="GAA5519064.1"/>
    </source>
</evidence>
<feature type="domain" description="NmrA-like" evidence="1">
    <location>
        <begin position="3"/>
        <end position="231"/>
    </location>
</feature>
<comment type="caution">
    <text evidence="2">The sequence shown here is derived from an EMBL/GenBank/DDBJ whole genome shotgun (WGS) entry which is preliminary data.</text>
</comment>
<dbReference type="Proteomes" id="UP001426770">
    <property type="component" value="Unassembled WGS sequence"/>
</dbReference>
<organism evidence="2 3">
    <name type="scientific">Demequina sediminis</name>
    <dbReference type="NCBI Taxonomy" id="1930058"/>
    <lineage>
        <taxon>Bacteria</taxon>
        <taxon>Bacillati</taxon>
        <taxon>Actinomycetota</taxon>
        <taxon>Actinomycetes</taxon>
        <taxon>Micrococcales</taxon>
        <taxon>Demequinaceae</taxon>
        <taxon>Demequina</taxon>
    </lineage>
</organism>
<dbReference type="InterPro" id="IPR008030">
    <property type="entry name" value="NmrA-like"/>
</dbReference>
<protein>
    <submittedName>
        <fullName evidence="2">Quinone oxidoreductase 2</fullName>
    </submittedName>
</protein>
<dbReference type="Gene3D" id="3.90.25.10">
    <property type="entry name" value="UDP-galactose 4-epimerase, domain 1"/>
    <property type="match status" value="1"/>
</dbReference>